<gene>
    <name evidence="1" type="ORF">ACFSX4_04020</name>
</gene>
<reference evidence="2" key="1">
    <citation type="journal article" date="2019" name="Int. J. Syst. Evol. Microbiol.">
        <title>The Global Catalogue of Microorganisms (GCM) 10K type strain sequencing project: providing services to taxonomists for standard genome sequencing and annotation.</title>
        <authorList>
            <consortium name="The Broad Institute Genomics Platform"/>
            <consortium name="The Broad Institute Genome Sequencing Center for Infectious Disease"/>
            <person name="Wu L."/>
            <person name="Ma J."/>
        </authorList>
    </citation>
    <scope>NUCLEOTIDE SEQUENCE [LARGE SCALE GENOMIC DNA]</scope>
    <source>
        <strain evidence="2">KCTC 33575</strain>
    </source>
</reference>
<evidence type="ECO:0008006" key="3">
    <source>
        <dbReference type="Google" id="ProtNLM"/>
    </source>
</evidence>
<evidence type="ECO:0000313" key="2">
    <source>
        <dbReference type="Proteomes" id="UP001597519"/>
    </source>
</evidence>
<evidence type="ECO:0000313" key="1">
    <source>
        <dbReference type="EMBL" id="MFD2829622.1"/>
    </source>
</evidence>
<comment type="caution">
    <text evidence="1">The sequence shown here is derived from an EMBL/GenBank/DDBJ whole genome shotgun (WGS) entry which is preliminary data.</text>
</comment>
<proteinExistence type="predicted"/>
<protein>
    <recommendedName>
        <fullName evidence="3">Tetratricopeptide repeat protein</fullName>
    </recommendedName>
</protein>
<accession>A0ABW5WUC3</accession>
<dbReference type="EMBL" id="JBHUOQ010000001">
    <property type="protein sequence ID" value="MFD2829622.1"/>
    <property type="molecule type" value="Genomic_DNA"/>
</dbReference>
<dbReference type="Proteomes" id="UP001597519">
    <property type="component" value="Unassembled WGS sequence"/>
</dbReference>
<sequence>MYQHQAKMYFDTGDYSRSRFYAEKSLDLRRKINPANTASTELILNALDRVNS</sequence>
<name>A0ABW5WUC3_9STAP</name>
<dbReference type="RefSeq" id="WP_377771781.1">
    <property type="nucleotide sequence ID" value="NZ_JBHUOQ010000001.1"/>
</dbReference>
<keyword evidence="2" id="KW-1185">Reference proteome</keyword>
<organism evidence="1 2">
    <name type="scientific">Corticicoccus populi</name>
    <dbReference type="NCBI Taxonomy" id="1812821"/>
    <lineage>
        <taxon>Bacteria</taxon>
        <taxon>Bacillati</taxon>
        <taxon>Bacillota</taxon>
        <taxon>Bacilli</taxon>
        <taxon>Bacillales</taxon>
        <taxon>Staphylococcaceae</taxon>
        <taxon>Corticicoccus</taxon>
    </lineage>
</organism>